<dbReference type="EMBL" id="LCFD01000002">
    <property type="protein sequence ID" value="KKS87472.1"/>
    <property type="molecule type" value="Genomic_DNA"/>
</dbReference>
<keyword evidence="1" id="KW-0472">Membrane</keyword>
<feature type="transmembrane region" description="Helical" evidence="1">
    <location>
        <begin position="372"/>
        <end position="392"/>
    </location>
</feature>
<evidence type="ECO:0008006" key="4">
    <source>
        <dbReference type="Google" id="ProtNLM"/>
    </source>
</evidence>
<proteinExistence type="predicted"/>
<protein>
    <recommendedName>
        <fullName evidence="4">Glycosyltransferase RgtA/B/C/D-like domain-containing protein</fullName>
    </recommendedName>
</protein>
<keyword evidence="1" id="KW-1133">Transmembrane helix</keyword>
<evidence type="ECO:0000256" key="1">
    <source>
        <dbReference type="SAM" id="Phobius"/>
    </source>
</evidence>
<feature type="transmembrane region" description="Helical" evidence="1">
    <location>
        <begin position="235"/>
        <end position="253"/>
    </location>
</feature>
<feature type="transmembrane region" description="Helical" evidence="1">
    <location>
        <begin position="341"/>
        <end position="360"/>
    </location>
</feature>
<feature type="transmembrane region" description="Helical" evidence="1">
    <location>
        <begin position="319"/>
        <end position="335"/>
    </location>
</feature>
<keyword evidence="1" id="KW-0812">Transmembrane</keyword>
<gene>
    <name evidence="2" type="ORF">UV61_C0002G0193</name>
</gene>
<evidence type="ECO:0000313" key="2">
    <source>
        <dbReference type="EMBL" id="KKS87472.1"/>
    </source>
</evidence>
<name>A0A0G1CPR6_9BACT</name>
<reference evidence="2 3" key="1">
    <citation type="journal article" date="2015" name="Nature">
        <title>rRNA introns, odd ribosomes, and small enigmatic genomes across a large radiation of phyla.</title>
        <authorList>
            <person name="Brown C.T."/>
            <person name="Hug L.A."/>
            <person name="Thomas B.C."/>
            <person name="Sharon I."/>
            <person name="Castelle C.J."/>
            <person name="Singh A."/>
            <person name="Wilkins M.J."/>
            <person name="Williams K.H."/>
            <person name="Banfield J.F."/>
        </authorList>
    </citation>
    <scope>NUCLEOTIDE SEQUENCE [LARGE SCALE GENOMIC DNA]</scope>
</reference>
<dbReference type="Proteomes" id="UP000034050">
    <property type="component" value="Unassembled WGS sequence"/>
</dbReference>
<accession>A0A0G1CPR6</accession>
<dbReference type="AlphaFoldDB" id="A0A0G1CPR6"/>
<feature type="transmembrane region" description="Helical" evidence="1">
    <location>
        <begin position="285"/>
        <end position="307"/>
    </location>
</feature>
<evidence type="ECO:0000313" key="3">
    <source>
        <dbReference type="Proteomes" id="UP000034050"/>
    </source>
</evidence>
<feature type="transmembrane region" description="Helical" evidence="1">
    <location>
        <begin position="103"/>
        <end position="123"/>
    </location>
</feature>
<organism evidence="2 3">
    <name type="scientific">Candidatus Gottesmanbacteria bacterium GW2011_GWB1_43_11</name>
    <dbReference type="NCBI Taxonomy" id="1618446"/>
    <lineage>
        <taxon>Bacteria</taxon>
        <taxon>Candidatus Gottesmaniibacteriota</taxon>
    </lineage>
</organism>
<dbReference type="STRING" id="1618446.UV61_C0002G0193"/>
<feature type="transmembrane region" description="Helical" evidence="1">
    <location>
        <begin position="64"/>
        <end position="83"/>
    </location>
</feature>
<comment type="caution">
    <text evidence="2">The sequence shown here is derived from an EMBL/GenBank/DDBJ whole genome shotgun (WGS) entry which is preliminary data.</text>
</comment>
<sequence length="563" mass="64236">MTIIKKNQVLIFIFFLALTLRILNPTYSLPTLYVMGDEAPGYMGALYVLAKQNWLVRTAIYPPFGSYLQIPFLSLTFLLSLLFQKVHSLYELKLLLLTQPGYFLFVPRLISGILGSLTVLVIYKICNLLLPKSKSVPLIASFLLAVAFNHGQVSHFGRPWAPAMFFFSLSLFFTLKSVLTKSKERMHVLLAAFFAVVSYGFHQIGVFALWFYLLARVIDKRESVTGLFRNKNTRLGLLLVTIGFIVVYLMQMGNPSADWYPTSKSFPSDYPLVLKLAELISSSSFVYNLKQLLLLEPVIFLGFLLCIKNQTVWKTPLKSIFIFTLTTFLAIGMAFKQPRYLLPALIPMCIFAALAIIQALKFFKNQFTKQVGFTLILIFASINLSFWNYLYIQKSSLTLAMEWIDQNIPPQSILLSAAGKFVPYTPAKEVLNIQQQKHPGFFAEAGKYLKTGEYPPNVRNIIYLDQLTDLNDRKQLPQFLNNFSPPASYLIDIYFDPKDKHFGFLNQNQYQKLVSFSSLRDKSIQIKIDNLLATVNEPVLPVLLLKSERTGPYIDIYSFTPEK</sequence>
<feature type="transmembrane region" description="Helical" evidence="1">
    <location>
        <begin position="191"/>
        <end position="214"/>
    </location>
</feature>